<dbReference type="GO" id="GO:0016672">
    <property type="term" value="F:oxidoreductase activity, acting on a sulfur group of donors, quinone or similar compound as acceptor"/>
    <property type="evidence" value="ECO:0007669"/>
    <property type="project" value="UniProtKB-UniRule"/>
</dbReference>
<evidence type="ECO:0000256" key="1">
    <source>
        <dbReference type="ARBA" id="ARBA00022505"/>
    </source>
</evidence>
<dbReference type="InterPro" id="IPR022867">
    <property type="entry name" value="MsrP"/>
</dbReference>
<comment type="similarity">
    <text evidence="5">Belongs to the MsrP family.</text>
</comment>
<comment type="cofactor">
    <cofactor evidence="5">
        <name>Mo-molybdopterin</name>
        <dbReference type="ChEBI" id="CHEBI:71302"/>
    </cofactor>
    <text evidence="5">Binds 1 Mo-molybdopterin (Mo-MPT) cofactor per subunit.</text>
</comment>
<comment type="subunit">
    <text evidence="5">Heterodimer of a catalytic subunit (MsrP) and a heme-binding subunit (MsrQ).</text>
</comment>
<keyword evidence="8" id="KW-1185">Reference proteome</keyword>
<feature type="binding site" evidence="5">
    <location>
        <position position="85"/>
    </location>
    <ligand>
        <name>Mo-molybdopterin</name>
        <dbReference type="ChEBI" id="CHEBI:71302"/>
    </ligand>
</feature>
<dbReference type="OrthoDB" id="9795587at2"/>
<comment type="function">
    <text evidence="5">Part of the MsrPQ system that repairs oxidized periplasmic proteins containing methionine sulfoxide residues (Met-O), using respiratory chain electrons. Thus protects these proteins from oxidative-stress damage caused by reactive species of oxygen and chlorine generated by the host defense mechanisms. MsrPQ is essential for the maintenance of envelope integrity under bleach stress, rescuing a wide series of structurally unrelated periplasmic proteins from methionine oxidation. The catalytic subunit MsrP is non-stereospecific, being able to reduce both (R-) and (S-) diastereoisomers of methionine sulfoxide.</text>
</comment>
<dbReference type="SUPFAM" id="SSF56524">
    <property type="entry name" value="Oxidoreductase molybdopterin-binding domain"/>
    <property type="match status" value="1"/>
</dbReference>
<evidence type="ECO:0000256" key="4">
    <source>
        <dbReference type="ARBA" id="ARBA00023002"/>
    </source>
</evidence>
<keyword evidence="3 5" id="KW-0732">Signal</keyword>
<dbReference type="HAMAP" id="MF_01206">
    <property type="entry name" value="MsrP"/>
    <property type="match status" value="1"/>
</dbReference>
<dbReference type="PANTHER" id="PTHR43032:SF3">
    <property type="entry name" value="PROTEIN-METHIONINE-SULFOXIDE REDUCTASE CATALYTIC SUBUNIT MSRP"/>
    <property type="match status" value="1"/>
</dbReference>
<dbReference type="Pfam" id="PF00174">
    <property type="entry name" value="Oxidored_molyb"/>
    <property type="match status" value="1"/>
</dbReference>
<comment type="PTM">
    <text evidence="5">Predicted to be exported by the Tat system. The position of the signal peptide cleavage has not been experimentally proven.</text>
</comment>
<dbReference type="RefSeq" id="WP_092862072.1">
    <property type="nucleotide sequence ID" value="NZ_FOQH01000008.1"/>
</dbReference>
<keyword evidence="1 5" id="KW-0500">Molybdenum</keyword>
<dbReference type="PANTHER" id="PTHR43032">
    <property type="entry name" value="PROTEIN-METHIONINE-SULFOXIDE REDUCTASE"/>
    <property type="match status" value="1"/>
</dbReference>
<organism evidence="7 8">
    <name type="scientific">Albimonas pacifica</name>
    <dbReference type="NCBI Taxonomy" id="1114924"/>
    <lineage>
        <taxon>Bacteria</taxon>
        <taxon>Pseudomonadati</taxon>
        <taxon>Pseudomonadota</taxon>
        <taxon>Alphaproteobacteria</taxon>
        <taxon>Rhodobacterales</taxon>
        <taxon>Paracoccaceae</taxon>
        <taxon>Albimonas</taxon>
    </lineage>
</organism>
<evidence type="ECO:0000259" key="6">
    <source>
        <dbReference type="Pfam" id="PF00174"/>
    </source>
</evidence>
<proteinExistence type="inferred from homology"/>
<feature type="binding site" evidence="5">
    <location>
        <position position="142"/>
    </location>
    <ligand>
        <name>Mo-molybdopterin</name>
        <dbReference type="ChEBI" id="CHEBI:71302"/>
    </ligand>
    <ligandPart>
        <name>Mo</name>
        <dbReference type="ChEBI" id="CHEBI:28685"/>
    </ligandPart>
</feature>
<keyword evidence="2 5" id="KW-0479">Metal-binding</keyword>
<dbReference type="EMBL" id="FOQH01000008">
    <property type="protein sequence ID" value="SFI67208.1"/>
    <property type="molecule type" value="Genomic_DNA"/>
</dbReference>
<dbReference type="PROSITE" id="PS51318">
    <property type="entry name" value="TAT"/>
    <property type="match status" value="1"/>
</dbReference>
<dbReference type="InterPro" id="IPR000572">
    <property type="entry name" value="OxRdtase_Mopterin-bd_dom"/>
</dbReference>
<comment type="catalytic activity">
    <reaction evidence="5">
        <text>L-methionyl-[protein] + a quinone + H2O = L-methionyl-(R)-S-oxide-[protein] + a quinol</text>
        <dbReference type="Rhea" id="RHEA:51296"/>
        <dbReference type="Rhea" id="RHEA-COMP:12313"/>
        <dbReference type="Rhea" id="RHEA-COMP:12314"/>
        <dbReference type="ChEBI" id="CHEBI:15377"/>
        <dbReference type="ChEBI" id="CHEBI:16044"/>
        <dbReference type="ChEBI" id="CHEBI:24646"/>
        <dbReference type="ChEBI" id="CHEBI:45764"/>
        <dbReference type="ChEBI" id="CHEBI:132124"/>
    </reaction>
</comment>
<dbReference type="InterPro" id="IPR036374">
    <property type="entry name" value="OxRdtase_Mopterin-bd_sf"/>
</dbReference>
<name>A0A1I3K4H2_9RHOB</name>
<evidence type="ECO:0000256" key="3">
    <source>
        <dbReference type="ARBA" id="ARBA00022729"/>
    </source>
</evidence>
<comment type="caution">
    <text evidence="5">Lacks conserved residue(s) required for the propagation of feature annotation.</text>
</comment>
<feature type="binding site" evidence="5">
    <location>
        <begin position="88"/>
        <end position="89"/>
    </location>
    <ligand>
        <name>Mo-molybdopterin</name>
        <dbReference type="ChEBI" id="CHEBI:71302"/>
    </ligand>
</feature>
<dbReference type="Proteomes" id="UP000199377">
    <property type="component" value="Unassembled WGS sequence"/>
</dbReference>
<dbReference type="GO" id="GO:0046872">
    <property type="term" value="F:metal ion binding"/>
    <property type="evidence" value="ECO:0007669"/>
    <property type="project" value="UniProtKB-KW"/>
</dbReference>
<feature type="domain" description="Oxidoreductase molybdopterin-binding" evidence="6">
    <location>
        <begin position="105"/>
        <end position="259"/>
    </location>
</feature>
<evidence type="ECO:0000313" key="7">
    <source>
        <dbReference type="EMBL" id="SFI67208.1"/>
    </source>
</evidence>
<evidence type="ECO:0000256" key="2">
    <source>
        <dbReference type="ARBA" id="ARBA00022723"/>
    </source>
</evidence>
<keyword evidence="4 5" id="KW-0560">Oxidoreductase</keyword>
<dbReference type="STRING" id="1114924.SAMN05216258_108288"/>
<feature type="binding site" evidence="5">
    <location>
        <position position="177"/>
    </location>
    <ligand>
        <name>Mo-molybdopterin</name>
        <dbReference type="ChEBI" id="CHEBI:71302"/>
    </ligand>
</feature>
<dbReference type="GO" id="GO:0030091">
    <property type="term" value="P:protein repair"/>
    <property type="evidence" value="ECO:0007669"/>
    <property type="project" value="UniProtKB-UniRule"/>
</dbReference>
<dbReference type="InterPro" id="IPR006311">
    <property type="entry name" value="TAT_signal"/>
</dbReference>
<evidence type="ECO:0000313" key="8">
    <source>
        <dbReference type="Proteomes" id="UP000199377"/>
    </source>
</evidence>
<dbReference type="NCBIfam" id="NF003767">
    <property type="entry name" value="PRK05363.1"/>
    <property type="match status" value="1"/>
</dbReference>
<protein>
    <recommendedName>
        <fullName evidence="5">Protein-methionine-sulfoxide reductase catalytic subunit MsrP</fullName>
        <ecNumber evidence="5">1.8.5.-</ecNumber>
    </recommendedName>
</protein>
<comment type="catalytic activity">
    <reaction evidence="5">
        <text>L-methionyl-[protein] + a quinone + H2O = L-methionyl-(S)-S-oxide-[protein] + a quinol</text>
        <dbReference type="Rhea" id="RHEA:51292"/>
        <dbReference type="Rhea" id="RHEA-COMP:12313"/>
        <dbReference type="Rhea" id="RHEA-COMP:12315"/>
        <dbReference type="ChEBI" id="CHEBI:15377"/>
        <dbReference type="ChEBI" id="CHEBI:16044"/>
        <dbReference type="ChEBI" id="CHEBI:24646"/>
        <dbReference type="ChEBI" id="CHEBI:44120"/>
        <dbReference type="ChEBI" id="CHEBI:132124"/>
    </reaction>
</comment>
<dbReference type="EC" id="1.8.5.-" evidence="5"/>
<feature type="binding site" evidence="5">
    <location>
        <position position="230"/>
    </location>
    <ligand>
        <name>Mo-molybdopterin</name>
        <dbReference type="ChEBI" id="CHEBI:71302"/>
    </ligand>
</feature>
<reference evidence="7 8" key="1">
    <citation type="submission" date="2016-10" db="EMBL/GenBank/DDBJ databases">
        <authorList>
            <person name="de Groot N.N."/>
        </authorList>
    </citation>
    <scope>NUCLEOTIDE SEQUENCE [LARGE SCALE GENOMIC DNA]</scope>
    <source>
        <strain evidence="7 8">CGMCC 1.11030</strain>
    </source>
</reference>
<dbReference type="Gene3D" id="3.90.420.10">
    <property type="entry name" value="Oxidoreductase, molybdopterin-binding domain"/>
    <property type="match status" value="1"/>
</dbReference>
<evidence type="ECO:0000256" key="5">
    <source>
        <dbReference type="HAMAP-Rule" id="MF_01206"/>
    </source>
</evidence>
<dbReference type="AlphaFoldDB" id="A0A1I3K4H2"/>
<accession>A0A1I3K4H2</accession>
<dbReference type="GO" id="GO:0043546">
    <property type="term" value="F:molybdopterin cofactor binding"/>
    <property type="evidence" value="ECO:0007669"/>
    <property type="project" value="UniProtKB-UniRule"/>
</dbReference>
<gene>
    <name evidence="5" type="primary">msrP</name>
    <name evidence="7" type="ORF">SAMN05216258_108288</name>
</gene>
<feature type="binding site" evidence="5">
    <location>
        <begin position="241"/>
        <end position="243"/>
    </location>
    <ligand>
        <name>Mo-molybdopterin</name>
        <dbReference type="ChEBI" id="CHEBI:71302"/>
    </ligand>
</feature>
<sequence>MHFHRRPSWHIPEREVTPERVFLDRRAVLAGLGFAGVAAASGLGVARPAAARPAGEAWTPAPPLDPAYADAGRAITPEAVSGSYNNFYEFGTHKGIADAAQKLPSDPWTLQIEGHAARAGEIGLEDLLAKMPVQERVYRHRCVEAWSMVVPWIGFPLAELVKWAEPTSAAKYVRFETLSDEKTMPGIRQSWYPWPYVEGVTIEEALNPLPFMVTGAYGKVLPKQFGAPIRLHLPWKYGFKSAKSVIRISFVEEQPMGFWQELQGSEYGFWANVNPEFSHPRWSQAQERVLGTGDEAPTVIWNGYGEEVAGLYKDMDLSKRGLWF</sequence>